<dbReference type="GO" id="GO:0070828">
    <property type="term" value="P:heterochromatin organization"/>
    <property type="evidence" value="ECO:0007669"/>
    <property type="project" value="TreeGrafter"/>
</dbReference>
<feature type="domain" description="Post-SET" evidence="9">
    <location>
        <begin position="141"/>
        <end position="157"/>
    </location>
</feature>
<evidence type="ECO:0000256" key="6">
    <source>
        <dbReference type="ARBA" id="ARBA00023242"/>
    </source>
</evidence>
<reference evidence="10" key="1">
    <citation type="submission" date="2025-08" db="UniProtKB">
        <authorList>
            <consortium name="Ensembl"/>
        </authorList>
    </citation>
    <scope>IDENTIFICATION</scope>
</reference>
<evidence type="ECO:0000256" key="3">
    <source>
        <dbReference type="ARBA" id="ARBA00022679"/>
    </source>
</evidence>
<feature type="domain" description="SET" evidence="8">
    <location>
        <begin position="11"/>
        <end position="132"/>
    </location>
</feature>
<dbReference type="PANTHER" id="PTHR46024">
    <property type="entry name" value="HISTONE-LYSINE N-METHYLTRANSFERASE EGGLESS"/>
    <property type="match status" value="1"/>
</dbReference>
<evidence type="ECO:0000256" key="5">
    <source>
        <dbReference type="ARBA" id="ARBA00022853"/>
    </source>
</evidence>
<organism evidence="10 11">
    <name type="scientific">Sphenodon punctatus</name>
    <name type="common">Tuatara</name>
    <name type="synonym">Hatteria punctata</name>
    <dbReference type="NCBI Taxonomy" id="8508"/>
    <lineage>
        <taxon>Eukaryota</taxon>
        <taxon>Metazoa</taxon>
        <taxon>Chordata</taxon>
        <taxon>Craniata</taxon>
        <taxon>Vertebrata</taxon>
        <taxon>Euteleostomi</taxon>
        <taxon>Lepidosauria</taxon>
        <taxon>Sphenodontia</taxon>
        <taxon>Sphenodontidae</taxon>
        <taxon>Sphenodon</taxon>
    </lineage>
</organism>
<dbReference type="Proteomes" id="UP000694392">
    <property type="component" value="Unplaced"/>
</dbReference>
<feature type="compositionally biased region" description="Basic and acidic residues" evidence="7">
    <location>
        <begin position="1"/>
        <end position="49"/>
    </location>
</feature>
<dbReference type="PANTHER" id="PTHR46024:SF3">
    <property type="entry name" value="HISTONE-LYSINE N-METHYLTRANSFERASE SETDB2"/>
    <property type="match status" value="1"/>
</dbReference>
<dbReference type="GO" id="GO:0032259">
    <property type="term" value="P:methylation"/>
    <property type="evidence" value="ECO:0007669"/>
    <property type="project" value="UniProtKB-KW"/>
</dbReference>
<evidence type="ECO:0000313" key="11">
    <source>
        <dbReference type="Proteomes" id="UP000694392"/>
    </source>
</evidence>
<evidence type="ECO:0000259" key="9">
    <source>
        <dbReference type="PROSITE" id="PS50868"/>
    </source>
</evidence>
<reference evidence="10" key="2">
    <citation type="submission" date="2025-09" db="UniProtKB">
        <authorList>
            <consortium name="Ensembl"/>
        </authorList>
    </citation>
    <scope>IDENTIFICATION</scope>
</reference>
<dbReference type="GO" id="GO:0010629">
    <property type="term" value="P:negative regulation of gene expression"/>
    <property type="evidence" value="ECO:0007669"/>
    <property type="project" value="TreeGrafter"/>
</dbReference>
<feature type="region of interest" description="Disordered" evidence="7">
    <location>
        <begin position="1"/>
        <end position="64"/>
    </location>
</feature>
<evidence type="ECO:0000313" key="10">
    <source>
        <dbReference type="Ensembl" id="ENSSPUP00000008902.1"/>
    </source>
</evidence>
<dbReference type="InterPro" id="IPR001214">
    <property type="entry name" value="SET_dom"/>
</dbReference>
<dbReference type="SUPFAM" id="SSF82199">
    <property type="entry name" value="SET domain"/>
    <property type="match status" value="1"/>
</dbReference>
<sequence length="157" mass="18272">MQAEPRTTEERECKEKRHFPEETVHDVGAHVHVLHTDDAEEEKIRRPKQEPLCNMETEEGDETPLKDLNKENICLLDATKEGNIGRFLNHSCCPNLFVQSVFVETHNRNFPWVAFFTNRHVKAGTELTWDYGYEAGSMPEIEIPCQCGFQKCRKRIL</sequence>
<dbReference type="InterPro" id="IPR003616">
    <property type="entry name" value="Post-SET_dom"/>
</dbReference>
<dbReference type="PROSITE" id="PS50868">
    <property type="entry name" value="POST_SET"/>
    <property type="match status" value="1"/>
</dbReference>
<evidence type="ECO:0000256" key="4">
    <source>
        <dbReference type="ARBA" id="ARBA00022691"/>
    </source>
</evidence>
<keyword evidence="5" id="KW-0156">Chromatin regulator</keyword>
<proteinExistence type="predicted"/>
<keyword evidence="4" id="KW-0949">S-adenosyl-L-methionine</keyword>
<evidence type="ECO:0000256" key="7">
    <source>
        <dbReference type="SAM" id="MobiDB-lite"/>
    </source>
</evidence>
<evidence type="ECO:0000256" key="2">
    <source>
        <dbReference type="ARBA" id="ARBA00022603"/>
    </source>
</evidence>
<dbReference type="PROSITE" id="PS50280">
    <property type="entry name" value="SET"/>
    <property type="match status" value="1"/>
</dbReference>
<dbReference type="GO" id="GO:0046974">
    <property type="term" value="F:histone H3K9 methyltransferase activity"/>
    <property type="evidence" value="ECO:0007669"/>
    <property type="project" value="TreeGrafter"/>
</dbReference>
<protein>
    <submittedName>
        <fullName evidence="10">Uncharacterized protein</fullName>
    </submittedName>
</protein>
<dbReference type="InterPro" id="IPR046341">
    <property type="entry name" value="SET_dom_sf"/>
</dbReference>
<comment type="subcellular location">
    <subcellularLocation>
        <location evidence="1">Nucleus</location>
    </subcellularLocation>
</comment>
<keyword evidence="3" id="KW-0808">Transferase</keyword>
<evidence type="ECO:0000259" key="8">
    <source>
        <dbReference type="PROSITE" id="PS50280"/>
    </source>
</evidence>
<dbReference type="Ensembl" id="ENSSPUT00000009496.1">
    <property type="protein sequence ID" value="ENSSPUP00000008902.1"/>
    <property type="gene ID" value="ENSSPUG00000006894.1"/>
</dbReference>
<evidence type="ECO:0000256" key="1">
    <source>
        <dbReference type="ARBA" id="ARBA00004123"/>
    </source>
</evidence>
<dbReference type="InterPro" id="IPR051516">
    <property type="entry name" value="SETDB_methyltransferase"/>
</dbReference>
<keyword evidence="2" id="KW-0489">Methyltransferase</keyword>
<keyword evidence="6" id="KW-0539">Nucleus</keyword>
<keyword evidence="11" id="KW-1185">Reference proteome</keyword>
<dbReference type="Pfam" id="PF00856">
    <property type="entry name" value="SET"/>
    <property type="match status" value="1"/>
</dbReference>
<accession>A0A8D0GIG9</accession>
<dbReference type="GeneTree" id="ENSGT00940000158209"/>
<name>A0A8D0GIG9_SPHPU</name>
<dbReference type="AlphaFoldDB" id="A0A8D0GIG9"/>
<dbReference type="SMART" id="SM00317">
    <property type="entry name" value="SET"/>
    <property type="match status" value="1"/>
</dbReference>
<dbReference type="GO" id="GO:0005634">
    <property type="term" value="C:nucleus"/>
    <property type="evidence" value="ECO:0007669"/>
    <property type="project" value="UniProtKB-SubCell"/>
</dbReference>
<dbReference type="Gene3D" id="2.170.270.10">
    <property type="entry name" value="SET domain"/>
    <property type="match status" value="1"/>
</dbReference>